<evidence type="ECO:0000256" key="3">
    <source>
        <dbReference type="ARBA" id="ARBA00022692"/>
    </source>
</evidence>
<feature type="transmembrane region" description="Helical" evidence="8">
    <location>
        <begin position="72"/>
        <end position="90"/>
    </location>
</feature>
<accession>A0A6J7LDU4</accession>
<dbReference type="Pfam" id="PF02537">
    <property type="entry name" value="CRCB"/>
    <property type="match status" value="1"/>
</dbReference>
<dbReference type="InterPro" id="IPR003691">
    <property type="entry name" value="FluC"/>
</dbReference>
<dbReference type="GO" id="GO:0005886">
    <property type="term" value="C:plasma membrane"/>
    <property type="evidence" value="ECO:0007669"/>
    <property type="project" value="UniProtKB-SubCell"/>
</dbReference>
<evidence type="ECO:0000256" key="4">
    <source>
        <dbReference type="ARBA" id="ARBA00022989"/>
    </source>
</evidence>
<comment type="catalytic activity">
    <reaction evidence="7">
        <text>fluoride(in) = fluoride(out)</text>
        <dbReference type="Rhea" id="RHEA:76159"/>
        <dbReference type="ChEBI" id="CHEBI:17051"/>
    </reaction>
    <physiologicalReaction direction="left-to-right" evidence="7">
        <dbReference type="Rhea" id="RHEA:76160"/>
    </physiologicalReaction>
</comment>
<evidence type="ECO:0000313" key="9">
    <source>
        <dbReference type="EMBL" id="CAB4965242.1"/>
    </source>
</evidence>
<keyword evidence="4 8" id="KW-1133">Transmembrane helix</keyword>
<keyword evidence="3 8" id="KW-0812">Transmembrane</keyword>
<proteinExistence type="inferred from homology"/>
<reference evidence="9" key="1">
    <citation type="submission" date="2020-05" db="EMBL/GenBank/DDBJ databases">
        <authorList>
            <person name="Chiriac C."/>
            <person name="Salcher M."/>
            <person name="Ghai R."/>
            <person name="Kavagutti S V."/>
        </authorList>
    </citation>
    <scope>NUCLEOTIDE SEQUENCE</scope>
</reference>
<evidence type="ECO:0000256" key="7">
    <source>
        <dbReference type="ARBA" id="ARBA00035585"/>
    </source>
</evidence>
<sequence>MTVVAIIIGAAVGAPLRYTIDRWVHGRTAGTGDTTGGRGRWRLVPWGLFTVNVAGSGIAGLVLATTSGDLRILLLSGFCGAFTTFSGFGWDASLLWSAARTQFWVTVIGMPVACIAAFMAVWHLASAAGR</sequence>
<keyword evidence="5 8" id="KW-0472">Membrane</keyword>
<evidence type="ECO:0000256" key="8">
    <source>
        <dbReference type="SAM" id="Phobius"/>
    </source>
</evidence>
<gene>
    <name evidence="9" type="ORF">UFOPK3772_02628</name>
</gene>
<evidence type="ECO:0000256" key="5">
    <source>
        <dbReference type="ARBA" id="ARBA00023136"/>
    </source>
</evidence>
<evidence type="ECO:0000256" key="6">
    <source>
        <dbReference type="ARBA" id="ARBA00035120"/>
    </source>
</evidence>
<feature type="transmembrane region" description="Helical" evidence="8">
    <location>
        <begin position="102"/>
        <end position="125"/>
    </location>
</feature>
<protein>
    <submittedName>
        <fullName evidence="9">Unannotated protein</fullName>
    </submittedName>
</protein>
<keyword evidence="2" id="KW-1003">Cell membrane</keyword>
<dbReference type="AlphaFoldDB" id="A0A6J7LDU4"/>
<dbReference type="HAMAP" id="MF_00454">
    <property type="entry name" value="FluC"/>
    <property type="match status" value="1"/>
</dbReference>
<feature type="transmembrane region" description="Helical" evidence="8">
    <location>
        <begin position="43"/>
        <end position="65"/>
    </location>
</feature>
<evidence type="ECO:0000256" key="1">
    <source>
        <dbReference type="ARBA" id="ARBA00004651"/>
    </source>
</evidence>
<comment type="similarity">
    <text evidence="6">Belongs to the fluoride channel Fluc/FEX (TC 1.A.43) family.</text>
</comment>
<name>A0A6J7LDU4_9ZZZZ</name>
<dbReference type="EMBL" id="CAFBNE010000108">
    <property type="protein sequence ID" value="CAB4965242.1"/>
    <property type="molecule type" value="Genomic_DNA"/>
</dbReference>
<comment type="subcellular location">
    <subcellularLocation>
        <location evidence="1">Cell membrane</location>
        <topology evidence="1">Multi-pass membrane protein</topology>
    </subcellularLocation>
</comment>
<organism evidence="9">
    <name type="scientific">freshwater metagenome</name>
    <dbReference type="NCBI Taxonomy" id="449393"/>
    <lineage>
        <taxon>unclassified sequences</taxon>
        <taxon>metagenomes</taxon>
        <taxon>ecological metagenomes</taxon>
    </lineage>
</organism>
<evidence type="ECO:0000256" key="2">
    <source>
        <dbReference type="ARBA" id="ARBA00022475"/>
    </source>
</evidence>